<dbReference type="AlphaFoldDB" id="A0A4R0P2Z2"/>
<dbReference type="OrthoDB" id="9811239at2"/>
<dbReference type="CDD" id="cd03801">
    <property type="entry name" value="GT4_PimA-like"/>
    <property type="match status" value="1"/>
</dbReference>
<evidence type="ECO:0000259" key="1">
    <source>
        <dbReference type="Pfam" id="PF00534"/>
    </source>
</evidence>
<dbReference type="PANTHER" id="PTHR12526:SF630">
    <property type="entry name" value="GLYCOSYLTRANSFERASE"/>
    <property type="match status" value="1"/>
</dbReference>
<evidence type="ECO:0000313" key="3">
    <source>
        <dbReference type="Proteomes" id="UP000291485"/>
    </source>
</evidence>
<organism evidence="2 3">
    <name type="scientific">Pedobacter frigidisoli</name>
    <dbReference type="NCBI Taxonomy" id="2530455"/>
    <lineage>
        <taxon>Bacteria</taxon>
        <taxon>Pseudomonadati</taxon>
        <taxon>Bacteroidota</taxon>
        <taxon>Sphingobacteriia</taxon>
        <taxon>Sphingobacteriales</taxon>
        <taxon>Sphingobacteriaceae</taxon>
        <taxon>Pedobacter</taxon>
    </lineage>
</organism>
<protein>
    <submittedName>
        <fullName evidence="2">Glycosyltransferase</fullName>
    </submittedName>
</protein>
<reference evidence="2 3" key="1">
    <citation type="submission" date="2019-02" db="EMBL/GenBank/DDBJ databases">
        <title>Pedobacter sp. RP-3-11 sp. nov., isolated from Arctic soil.</title>
        <authorList>
            <person name="Dahal R.H."/>
        </authorList>
    </citation>
    <scope>NUCLEOTIDE SEQUENCE [LARGE SCALE GENOMIC DNA]</scope>
    <source>
        <strain evidence="2 3">RP-3-11</strain>
    </source>
</reference>
<dbReference type="Gene3D" id="3.40.50.2000">
    <property type="entry name" value="Glycogen Phosphorylase B"/>
    <property type="match status" value="2"/>
</dbReference>
<dbReference type="PANTHER" id="PTHR12526">
    <property type="entry name" value="GLYCOSYLTRANSFERASE"/>
    <property type="match status" value="1"/>
</dbReference>
<keyword evidence="2" id="KW-0808">Transferase</keyword>
<sequence length="408" mass="46527">MKVIFCTYDDKAAVNGINTWLLNLLPSLKSNGVDISLIYDSWVSEEDCTTIPMLKKLGIPCKRIGSNRYLESQVTWILKHVSNEKPDIFVANHILPAWYAAEWLNPVGIPTIGVINNDDQEYHTLIKEFLYSKKNYINSTVAVSETLFEMLPSDTAFTCNKKIPYGTPPFNQFSRLTKNESFRIFYVGRLANVQKNIAIVTKCLCEAAYRFPNVEVYIFGSGPDSDRVREIVDSYNLPHQIHIMGIVENTTIRELLPKANVITLMSDFEGLPVALIEAMAAGVVPLCKKTSSGLKELIIDDITGLYVEDIEEFVKKIEYLLTNPAQWERISTNARNHIEKGYSFDKVVDDWIGLFDILRGKNKQEYLKVPSKIRLPKNNIGKILGERREPNFFLKVFSKIKRVMSELL</sequence>
<name>A0A4R0P2Z2_9SPHI</name>
<dbReference type="Proteomes" id="UP000291485">
    <property type="component" value="Unassembled WGS sequence"/>
</dbReference>
<evidence type="ECO:0000313" key="2">
    <source>
        <dbReference type="EMBL" id="TCD07728.1"/>
    </source>
</evidence>
<dbReference type="InterPro" id="IPR001296">
    <property type="entry name" value="Glyco_trans_1"/>
</dbReference>
<comment type="caution">
    <text evidence="2">The sequence shown here is derived from an EMBL/GenBank/DDBJ whole genome shotgun (WGS) entry which is preliminary data.</text>
</comment>
<dbReference type="SUPFAM" id="SSF53756">
    <property type="entry name" value="UDP-Glycosyltransferase/glycogen phosphorylase"/>
    <property type="match status" value="1"/>
</dbReference>
<dbReference type="EMBL" id="SJSN01000010">
    <property type="protein sequence ID" value="TCD07728.1"/>
    <property type="molecule type" value="Genomic_DNA"/>
</dbReference>
<accession>A0A4R0P2Z2</accession>
<dbReference type="Pfam" id="PF00534">
    <property type="entry name" value="Glycos_transf_1"/>
    <property type="match status" value="1"/>
</dbReference>
<gene>
    <name evidence="2" type="ORF">EZ449_14440</name>
</gene>
<proteinExistence type="predicted"/>
<dbReference type="RefSeq" id="WP_131560013.1">
    <property type="nucleotide sequence ID" value="NZ_SJSN01000010.1"/>
</dbReference>
<dbReference type="GO" id="GO:0016757">
    <property type="term" value="F:glycosyltransferase activity"/>
    <property type="evidence" value="ECO:0007669"/>
    <property type="project" value="InterPro"/>
</dbReference>
<feature type="domain" description="Glycosyl transferase family 1" evidence="1">
    <location>
        <begin position="173"/>
        <end position="336"/>
    </location>
</feature>
<keyword evidence="3" id="KW-1185">Reference proteome</keyword>